<reference evidence="2" key="1">
    <citation type="submission" date="2023-03" db="EMBL/GenBank/DDBJ databases">
        <title>Massive genome expansion in bonnet fungi (Mycena s.s.) driven by repeated elements and novel gene families across ecological guilds.</title>
        <authorList>
            <consortium name="Lawrence Berkeley National Laboratory"/>
            <person name="Harder C.B."/>
            <person name="Miyauchi S."/>
            <person name="Viragh M."/>
            <person name="Kuo A."/>
            <person name="Thoen E."/>
            <person name="Andreopoulos B."/>
            <person name="Lu D."/>
            <person name="Skrede I."/>
            <person name="Drula E."/>
            <person name="Henrissat B."/>
            <person name="Morin E."/>
            <person name="Kohler A."/>
            <person name="Barry K."/>
            <person name="LaButti K."/>
            <person name="Morin E."/>
            <person name="Salamov A."/>
            <person name="Lipzen A."/>
            <person name="Mereny Z."/>
            <person name="Hegedus B."/>
            <person name="Baldrian P."/>
            <person name="Stursova M."/>
            <person name="Weitz H."/>
            <person name="Taylor A."/>
            <person name="Grigoriev I.V."/>
            <person name="Nagy L.G."/>
            <person name="Martin F."/>
            <person name="Kauserud H."/>
        </authorList>
    </citation>
    <scope>NUCLEOTIDE SEQUENCE</scope>
    <source>
        <strain evidence="2">CBHHK002</strain>
    </source>
</reference>
<evidence type="ECO:0000313" key="2">
    <source>
        <dbReference type="EMBL" id="KAJ7330441.1"/>
    </source>
</evidence>
<proteinExistence type="predicted"/>
<dbReference type="AlphaFoldDB" id="A0AAD6ZMW6"/>
<protein>
    <recommendedName>
        <fullName evidence="4">Tail specific protease domain-containing protein</fullName>
    </recommendedName>
</protein>
<sequence>MQNTDNAARAFLTMVSLLLLVLSAASGIVHAADPCSLASASTWVSSKVAHACEVNVPFNKTRSLSVVDSTIKALQYYSLETWFIHSPNPLIPHDVNVRALLENVNRTTATTGYKSDWDFNIAITDAFNKEADGHTLYAAACTESFSWNIPFSIATLADSPFDKTAFPTFLVNYDFPNQGRAGLEDYFESIGVHVRPLDGSRVLTIDGVDASTYLVNLATESSIFKGLVGAYETVNPRYMRLMSRYSADTVAGLYTQEVGRFGQRAFYPGADSVTVTLQTPQGAKKTVTIPWAATFLGNGNTTASFISETCLAGVDSVARKRKLTRRSIDASPINQRRKAVVAPEAQDPVRHAAGGAQVAPAANIVQPNLTSFGHFVTLDIYQLADHPKVGVVYFQQFEPSDDTGANAYFDGISDTLFSGLNALKAAGVEKIIVDNSGNRGGFIFAGAIALWSLWPQDLYPGFPAVYRDSDLIRRESDVAAASGLGESEYSYFFYRDLNYKLFQNNSQFLDPPVPQVINGVQDAYSKQFLDDFGDSSADVTNFTTPPFAGEDYVFVANSICASTCSVFSSYLFQKHGVRSAVFGGTPSATVSQFDGGVKGSEITSYDEILFELELAGLDTDPAAPQPFPVSAAFTVNFRNAIPYIDQKDGILEYVFEADTKKYQFTHDQFNKPQKIWEFVAEEFFGH</sequence>
<feature type="signal peptide" evidence="1">
    <location>
        <begin position="1"/>
        <end position="31"/>
    </location>
</feature>
<evidence type="ECO:0000256" key="1">
    <source>
        <dbReference type="SAM" id="SignalP"/>
    </source>
</evidence>
<accession>A0AAD6ZMW6</accession>
<evidence type="ECO:0000313" key="3">
    <source>
        <dbReference type="Proteomes" id="UP001218218"/>
    </source>
</evidence>
<keyword evidence="1" id="KW-0732">Signal</keyword>
<gene>
    <name evidence="2" type="ORF">DFH08DRAFT_313902</name>
</gene>
<dbReference type="Proteomes" id="UP001218218">
    <property type="component" value="Unassembled WGS sequence"/>
</dbReference>
<dbReference type="Gene3D" id="3.90.226.10">
    <property type="entry name" value="2-enoyl-CoA Hydratase, Chain A, domain 1"/>
    <property type="match status" value="1"/>
</dbReference>
<evidence type="ECO:0008006" key="4">
    <source>
        <dbReference type="Google" id="ProtNLM"/>
    </source>
</evidence>
<dbReference type="PANTHER" id="PTHR37049:SF4">
    <property type="entry name" value="RHODANESE DOMAIN-CONTAINING PROTEIN"/>
    <property type="match status" value="1"/>
</dbReference>
<dbReference type="EMBL" id="JARIHO010000037">
    <property type="protein sequence ID" value="KAJ7330441.1"/>
    <property type="molecule type" value="Genomic_DNA"/>
</dbReference>
<keyword evidence="3" id="KW-1185">Reference proteome</keyword>
<organism evidence="2 3">
    <name type="scientific">Mycena albidolilacea</name>
    <dbReference type="NCBI Taxonomy" id="1033008"/>
    <lineage>
        <taxon>Eukaryota</taxon>
        <taxon>Fungi</taxon>
        <taxon>Dikarya</taxon>
        <taxon>Basidiomycota</taxon>
        <taxon>Agaricomycotina</taxon>
        <taxon>Agaricomycetes</taxon>
        <taxon>Agaricomycetidae</taxon>
        <taxon>Agaricales</taxon>
        <taxon>Marasmiineae</taxon>
        <taxon>Mycenaceae</taxon>
        <taxon>Mycena</taxon>
    </lineage>
</organism>
<feature type="chain" id="PRO_5042271990" description="Tail specific protease domain-containing protein" evidence="1">
    <location>
        <begin position="32"/>
        <end position="686"/>
    </location>
</feature>
<comment type="caution">
    <text evidence="2">The sequence shown here is derived from an EMBL/GenBank/DDBJ whole genome shotgun (WGS) entry which is preliminary data.</text>
</comment>
<dbReference type="InterPro" id="IPR029045">
    <property type="entry name" value="ClpP/crotonase-like_dom_sf"/>
</dbReference>
<dbReference type="InterPro" id="IPR052766">
    <property type="entry name" value="S41A_metabolite_peptidase"/>
</dbReference>
<name>A0AAD6ZMW6_9AGAR</name>
<dbReference type="PANTHER" id="PTHR37049">
    <property type="entry name" value="PEPTIDASE S41 FAMILY PROTEIN"/>
    <property type="match status" value="1"/>
</dbReference>
<dbReference type="SUPFAM" id="SSF52096">
    <property type="entry name" value="ClpP/crotonase"/>
    <property type="match status" value="1"/>
</dbReference>